<comment type="subcellular location">
    <subcellularLocation>
        <location evidence="1">Cell membrane</location>
        <topology evidence="1">Multi-pass membrane protein</topology>
    </subcellularLocation>
</comment>
<evidence type="ECO:0000256" key="2">
    <source>
        <dbReference type="ARBA" id="ARBA00022475"/>
    </source>
</evidence>
<keyword evidence="4 6" id="KW-1133">Transmembrane helix</keyword>
<dbReference type="AlphaFoldDB" id="A0A9X5CAU8"/>
<keyword evidence="3 6" id="KW-0812">Transmembrane</keyword>
<organism evidence="7 8">
    <name type="scientific">Schaedlerella arabinosiphila</name>
    <dbReference type="NCBI Taxonomy" id="2044587"/>
    <lineage>
        <taxon>Bacteria</taxon>
        <taxon>Bacillati</taxon>
        <taxon>Bacillota</taxon>
        <taxon>Clostridia</taxon>
        <taxon>Lachnospirales</taxon>
        <taxon>Lachnospiraceae</taxon>
        <taxon>Schaedlerella</taxon>
    </lineage>
</organism>
<name>A0A9X5CAU8_9FIRM</name>
<evidence type="ECO:0000256" key="5">
    <source>
        <dbReference type="ARBA" id="ARBA00023136"/>
    </source>
</evidence>
<feature type="transmembrane region" description="Helical" evidence="6">
    <location>
        <begin position="12"/>
        <end position="33"/>
    </location>
</feature>
<dbReference type="PANTHER" id="PTHR43652:SF6">
    <property type="entry name" value="ARGININE REPRESSOR"/>
    <property type="match status" value="1"/>
</dbReference>
<accession>A0A9X5CAU8</accession>
<dbReference type="GO" id="GO:0005886">
    <property type="term" value="C:plasma membrane"/>
    <property type="evidence" value="ECO:0007669"/>
    <property type="project" value="UniProtKB-SubCell"/>
</dbReference>
<feature type="transmembrane region" description="Helical" evidence="6">
    <location>
        <begin position="387"/>
        <end position="406"/>
    </location>
</feature>
<feature type="transmembrane region" description="Helical" evidence="6">
    <location>
        <begin position="258"/>
        <end position="278"/>
    </location>
</feature>
<evidence type="ECO:0000313" key="8">
    <source>
        <dbReference type="Proteomes" id="UP000474104"/>
    </source>
</evidence>
<reference evidence="7 8" key="1">
    <citation type="submission" date="2019-07" db="EMBL/GenBank/DDBJ databases">
        <title>Draft genome sequences of 15 bacterial species constituting the stable defined intestinal microbiota of the GM15 gnotobiotic mouse model.</title>
        <authorList>
            <person name="Elie C."/>
            <person name="Mathieu A."/>
            <person name="Saliou A."/>
            <person name="Darnaud M."/>
            <person name="Leulier F."/>
            <person name="Tamellini A."/>
        </authorList>
    </citation>
    <scope>NUCLEOTIDE SEQUENCE [LARGE SCALE GENOMIC DNA]</scope>
    <source>
        <strain evidence="8">ASF 502</strain>
    </source>
</reference>
<dbReference type="InterPro" id="IPR051679">
    <property type="entry name" value="DASS-Related_Transporters"/>
</dbReference>
<feature type="transmembrane region" description="Helical" evidence="6">
    <location>
        <begin position="477"/>
        <end position="495"/>
    </location>
</feature>
<dbReference type="InterPro" id="IPR018385">
    <property type="entry name" value="C4_dicarb_anaerob_car-like"/>
</dbReference>
<dbReference type="Proteomes" id="UP000474104">
    <property type="component" value="Unassembled WGS sequence"/>
</dbReference>
<sequence length="496" mass="53677">MSKDVTKKEKKAPSAYVVIFLITVVVAVLTWIIPGGVYELDEAGNAIAGTYAGAESNPQGIWDIGMAPINGMNGAIAISLSIMLFGSFLQMMDESGAIKIYLSNIAKKFQTNYHVLIWVLVFIMGVMGTTEGCYEEGIIYMLMFMPIIMALGLDTVVTVMIIVFGTQGGCLASIINPFAVGVASGIAGISPGEGMLTRINLFVVVLSLISIYICRYADKVKADPTKSSQYYRREEDIKKYPIEMDGDKKPTKEQKYSIIVFIMVFVILIIGCILWTSLNENFTFFQDFVTWIGTVPVLGTVLGRNITPFGDRYFGEISLLVLVGTFIVGMIHRLDMGKIIDIVVQGAASVVPTALVVPMARGIQVLMSDGGITSTILHFGESTLSSLPPVVFVLVCMVFYFAFASLMPSSTGLAAATMSIMAPLAVFAGVHETVMINIYLVALGLAKMIMPTSIVVMTCTQANHIGYGQWVKSNWKFVGLLAAVCYVIIVAAGVIF</sequence>
<feature type="transmembrane region" description="Helical" evidence="6">
    <location>
        <begin position="313"/>
        <end position="331"/>
    </location>
</feature>
<evidence type="ECO:0000256" key="3">
    <source>
        <dbReference type="ARBA" id="ARBA00022692"/>
    </source>
</evidence>
<proteinExistence type="predicted"/>
<feature type="transmembrane region" description="Helical" evidence="6">
    <location>
        <begin position="170"/>
        <end position="189"/>
    </location>
</feature>
<dbReference type="OrthoDB" id="255482at2"/>
<feature type="transmembrane region" description="Helical" evidence="6">
    <location>
        <begin position="413"/>
        <end position="430"/>
    </location>
</feature>
<feature type="transmembrane region" description="Helical" evidence="6">
    <location>
        <begin position="138"/>
        <end position="163"/>
    </location>
</feature>
<keyword evidence="2" id="KW-1003">Cell membrane</keyword>
<dbReference type="Pfam" id="PF03606">
    <property type="entry name" value="DcuC"/>
    <property type="match status" value="1"/>
</dbReference>
<feature type="transmembrane region" description="Helical" evidence="6">
    <location>
        <begin position="195"/>
        <end position="214"/>
    </location>
</feature>
<dbReference type="RefSeq" id="WP_004079569.1">
    <property type="nucleotide sequence ID" value="NZ_VIRB01000128.1"/>
</dbReference>
<protein>
    <submittedName>
        <fullName evidence="7">YfcC family protein</fullName>
    </submittedName>
</protein>
<dbReference type="EMBL" id="VIRB01000128">
    <property type="protein sequence ID" value="NDO70966.1"/>
    <property type="molecule type" value="Genomic_DNA"/>
</dbReference>
<evidence type="ECO:0000256" key="4">
    <source>
        <dbReference type="ARBA" id="ARBA00022989"/>
    </source>
</evidence>
<gene>
    <name evidence="7" type="ORF">FMM80_20840</name>
</gene>
<evidence type="ECO:0000256" key="6">
    <source>
        <dbReference type="SAM" id="Phobius"/>
    </source>
</evidence>
<keyword evidence="5 6" id="KW-0472">Membrane</keyword>
<evidence type="ECO:0000313" key="7">
    <source>
        <dbReference type="EMBL" id="NDO70966.1"/>
    </source>
</evidence>
<dbReference type="PANTHER" id="PTHR43652">
    <property type="entry name" value="BASIC AMINO ACID ANTIPORTER YFCC-RELATED"/>
    <property type="match status" value="1"/>
</dbReference>
<feature type="transmembrane region" description="Helical" evidence="6">
    <location>
        <begin position="436"/>
        <end position="456"/>
    </location>
</feature>
<comment type="caution">
    <text evidence="7">The sequence shown here is derived from an EMBL/GenBank/DDBJ whole genome shotgun (WGS) entry which is preliminary data.</text>
</comment>
<feature type="transmembrane region" description="Helical" evidence="6">
    <location>
        <begin position="113"/>
        <end position="132"/>
    </location>
</feature>
<evidence type="ECO:0000256" key="1">
    <source>
        <dbReference type="ARBA" id="ARBA00004651"/>
    </source>
</evidence>
<feature type="transmembrane region" description="Helical" evidence="6">
    <location>
        <begin position="72"/>
        <end position="92"/>
    </location>
</feature>